<feature type="transmembrane region" description="Helical" evidence="2">
    <location>
        <begin position="529"/>
        <end position="557"/>
    </location>
</feature>
<dbReference type="EMBL" id="JALJOR010000001">
    <property type="protein sequence ID" value="KAK9828622.1"/>
    <property type="molecule type" value="Genomic_DNA"/>
</dbReference>
<dbReference type="SMART" id="SM00054">
    <property type="entry name" value="EFh"/>
    <property type="match status" value="2"/>
</dbReference>
<dbReference type="GO" id="GO:0005509">
    <property type="term" value="F:calcium ion binding"/>
    <property type="evidence" value="ECO:0007669"/>
    <property type="project" value="InterPro"/>
</dbReference>
<proteinExistence type="predicted"/>
<organism evidence="4 5">
    <name type="scientific">[Myrmecia] bisecta</name>
    <dbReference type="NCBI Taxonomy" id="41462"/>
    <lineage>
        <taxon>Eukaryota</taxon>
        <taxon>Viridiplantae</taxon>
        <taxon>Chlorophyta</taxon>
        <taxon>core chlorophytes</taxon>
        <taxon>Trebouxiophyceae</taxon>
        <taxon>Trebouxiales</taxon>
        <taxon>Trebouxiaceae</taxon>
        <taxon>Myrmecia</taxon>
    </lineage>
</organism>
<feature type="transmembrane region" description="Helical" evidence="2">
    <location>
        <begin position="365"/>
        <end position="386"/>
    </location>
</feature>
<feature type="transmembrane region" description="Helical" evidence="2">
    <location>
        <begin position="41"/>
        <end position="62"/>
    </location>
</feature>
<keyword evidence="2" id="KW-0472">Membrane</keyword>
<dbReference type="InterPro" id="IPR018247">
    <property type="entry name" value="EF_Hand_1_Ca_BS"/>
</dbReference>
<accession>A0AAW1R4E5</accession>
<dbReference type="CDD" id="cd00051">
    <property type="entry name" value="EFh"/>
    <property type="match status" value="1"/>
</dbReference>
<keyword evidence="1" id="KW-0106">Calcium</keyword>
<evidence type="ECO:0000256" key="2">
    <source>
        <dbReference type="SAM" id="Phobius"/>
    </source>
</evidence>
<dbReference type="SUPFAM" id="SSF47473">
    <property type="entry name" value="EF-hand"/>
    <property type="match status" value="1"/>
</dbReference>
<dbReference type="AlphaFoldDB" id="A0AAW1R4E5"/>
<sequence length="592" mass="64220">MSDLKKGGIDKKTAQKILKVWEETGAASPDQLRKMLLNRSLTTVGTVFVQLLLDAGASWGGFTTGSTIANSGEFFGKVILEYGAYFLGSYFAIGCFFDFFTIGILASTAFQYSTNTEAFLLAVRNLAGAQQTGINLVDKASVAVNTLKVAQALNTIADMLKEEAKADTAGTSTLSNLSAFLTLQKAEERGFDREKYGLSAEEAGQIALTFAKYDSNDDMKLELSEMRRLFTLEGQNLDDYESKAAVQLLDKNADGFIQFDEFVEWWVKKVKPEGEEVRILSFPSPAAVLRMAKLDMPNKGLALVYSFLLLAQVALAITILAVVGDQLWHVNWYGYYGYYNTVTYVYGECFMQASFLNSFSSVCGYAYWVAGLSLAVSIGLSIALCATGCGSDKVLLWTLQVLTDMTALKSPGPTKPDQVPVASAYPANPGKEYGLPPVNPTFAPTAHRATNPSRMASKIPSKSPLALAYSFLLLAQIALAITILAVVGDNLWHYSWYGYYGYNSTITYVYGECFMQESFVNSFHSVCGYSYWVAGLSIAVSLGIAVVQCANGALFVLQVPVASAYPTYPASPDKDVPYPPVNPTYPPAGAAV</sequence>
<dbReference type="PROSITE" id="PS00018">
    <property type="entry name" value="EF_HAND_1"/>
    <property type="match status" value="1"/>
</dbReference>
<keyword evidence="2" id="KW-1133">Transmembrane helix</keyword>
<feature type="domain" description="EF-hand" evidence="3">
    <location>
        <begin position="243"/>
        <end position="272"/>
    </location>
</feature>
<feature type="transmembrane region" description="Helical" evidence="2">
    <location>
        <begin position="465"/>
        <end position="487"/>
    </location>
</feature>
<feature type="transmembrane region" description="Helical" evidence="2">
    <location>
        <begin position="300"/>
        <end position="323"/>
    </location>
</feature>
<evidence type="ECO:0000259" key="3">
    <source>
        <dbReference type="PROSITE" id="PS50222"/>
    </source>
</evidence>
<dbReference type="Proteomes" id="UP001489004">
    <property type="component" value="Unassembled WGS sequence"/>
</dbReference>
<name>A0AAW1R4E5_9CHLO</name>
<keyword evidence="5" id="KW-1185">Reference proteome</keyword>
<dbReference type="Gene3D" id="1.10.238.10">
    <property type="entry name" value="EF-hand"/>
    <property type="match status" value="1"/>
</dbReference>
<dbReference type="Pfam" id="PF13499">
    <property type="entry name" value="EF-hand_7"/>
    <property type="match status" value="1"/>
</dbReference>
<feature type="transmembrane region" description="Helical" evidence="2">
    <location>
        <begin position="82"/>
        <end position="106"/>
    </location>
</feature>
<keyword evidence="2" id="KW-0812">Transmembrane</keyword>
<gene>
    <name evidence="4" type="ORF">WJX72_001138</name>
</gene>
<protein>
    <recommendedName>
        <fullName evidence="3">EF-hand domain-containing protein</fullName>
    </recommendedName>
</protein>
<evidence type="ECO:0000313" key="4">
    <source>
        <dbReference type="EMBL" id="KAK9828622.1"/>
    </source>
</evidence>
<evidence type="ECO:0000313" key="5">
    <source>
        <dbReference type="Proteomes" id="UP001489004"/>
    </source>
</evidence>
<comment type="caution">
    <text evidence="4">The sequence shown here is derived from an EMBL/GenBank/DDBJ whole genome shotgun (WGS) entry which is preliminary data.</text>
</comment>
<evidence type="ECO:0000256" key="1">
    <source>
        <dbReference type="ARBA" id="ARBA00022837"/>
    </source>
</evidence>
<dbReference type="InterPro" id="IPR011992">
    <property type="entry name" value="EF-hand-dom_pair"/>
</dbReference>
<feature type="domain" description="EF-hand" evidence="3">
    <location>
        <begin position="201"/>
        <end position="236"/>
    </location>
</feature>
<dbReference type="PROSITE" id="PS50222">
    <property type="entry name" value="EF_HAND_2"/>
    <property type="match status" value="2"/>
</dbReference>
<dbReference type="InterPro" id="IPR002048">
    <property type="entry name" value="EF_hand_dom"/>
</dbReference>
<reference evidence="4 5" key="1">
    <citation type="journal article" date="2024" name="Nat. Commun.">
        <title>Phylogenomics reveals the evolutionary origins of lichenization in chlorophyte algae.</title>
        <authorList>
            <person name="Puginier C."/>
            <person name="Libourel C."/>
            <person name="Otte J."/>
            <person name="Skaloud P."/>
            <person name="Haon M."/>
            <person name="Grisel S."/>
            <person name="Petersen M."/>
            <person name="Berrin J.G."/>
            <person name="Delaux P.M."/>
            <person name="Dal Grande F."/>
            <person name="Keller J."/>
        </authorList>
    </citation>
    <scope>NUCLEOTIDE SEQUENCE [LARGE SCALE GENOMIC DNA]</scope>
    <source>
        <strain evidence="4 5">SAG 2043</strain>
    </source>
</reference>